<comment type="caution">
    <text evidence="1">The sequence shown here is derived from an EMBL/GenBank/DDBJ whole genome shotgun (WGS) entry which is preliminary data.</text>
</comment>
<gene>
    <name evidence="1" type="ORF">EHT25_00350</name>
</gene>
<dbReference type="Proteomes" id="UP000271925">
    <property type="component" value="Unassembled WGS sequence"/>
</dbReference>
<evidence type="ECO:0000313" key="1">
    <source>
        <dbReference type="EMBL" id="RRB06291.1"/>
    </source>
</evidence>
<name>A0A3P1BYW9_9BACT</name>
<dbReference type="RefSeq" id="WP_124868941.1">
    <property type="nucleotide sequence ID" value="NZ_RQJO01000007.1"/>
</dbReference>
<dbReference type="AlphaFoldDB" id="A0A3P1BYW9"/>
<sequence length="75" mass="8519">MSEMIELLENEIVRVSGLIPQVTRAQGKKAALFLKHDMQRARKAIDEANPKLALASLERLQWYESEAEADPVRDV</sequence>
<proteinExistence type="predicted"/>
<evidence type="ECO:0000313" key="2">
    <source>
        <dbReference type="Proteomes" id="UP000271925"/>
    </source>
</evidence>
<dbReference type="EMBL" id="RQJO01000007">
    <property type="protein sequence ID" value="RRB06291.1"/>
    <property type="molecule type" value="Genomic_DNA"/>
</dbReference>
<organism evidence="1 2">
    <name type="scientific">Larkinella rosea</name>
    <dbReference type="NCBI Taxonomy" id="2025312"/>
    <lineage>
        <taxon>Bacteria</taxon>
        <taxon>Pseudomonadati</taxon>
        <taxon>Bacteroidota</taxon>
        <taxon>Cytophagia</taxon>
        <taxon>Cytophagales</taxon>
        <taxon>Spirosomataceae</taxon>
        <taxon>Larkinella</taxon>
    </lineage>
</organism>
<reference evidence="1 2" key="1">
    <citation type="submission" date="2018-11" db="EMBL/GenBank/DDBJ databases">
        <authorList>
            <person name="Zhou Z."/>
            <person name="Wang G."/>
        </authorList>
    </citation>
    <scope>NUCLEOTIDE SEQUENCE [LARGE SCALE GENOMIC DNA]</scope>
    <source>
        <strain evidence="1 2">KCTC52004</strain>
    </source>
</reference>
<keyword evidence="2" id="KW-1185">Reference proteome</keyword>
<accession>A0A3P1BYW9</accession>
<protein>
    <submittedName>
        <fullName evidence="1">Uncharacterized protein</fullName>
    </submittedName>
</protein>